<keyword evidence="4" id="KW-1185">Reference proteome</keyword>
<feature type="transmembrane region" description="Helical" evidence="2">
    <location>
        <begin position="190"/>
        <end position="211"/>
    </location>
</feature>
<feature type="transmembrane region" description="Helical" evidence="2">
    <location>
        <begin position="223"/>
        <end position="244"/>
    </location>
</feature>
<gene>
    <name evidence="3" type="ORF">PSDVSF_12170</name>
</gene>
<evidence type="ECO:0000313" key="4">
    <source>
        <dbReference type="Proteomes" id="UP001053296"/>
    </source>
</evidence>
<feature type="compositionally biased region" description="Basic and acidic residues" evidence="1">
    <location>
        <begin position="103"/>
        <end position="112"/>
    </location>
</feature>
<feature type="transmembrane region" description="Helical" evidence="2">
    <location>
        <begin position="251"/>
        <end position="273"/>
    </location>
</feature>
<feature type="transmembrane region" description="Helical" evidence="2">
    <location>
        <begin position="132"/>
        <end position="148"/>
    </location>
</feature>
<dbReference type="PANTHER" id="PTHR20992">
    <property type="entry name" value="AT15442P-RELATED"/>
    <property type="match status" value="1"/>
</dbReference>
<proteinExistence type="predicted"/>
<evidence type="ECO:0000256" key="2">
    <source>
        <dbReference type="SAM" id="Phobius"/>
    </source>
</evidence>
<reference evidence="3" key="1">
    <citation type="journal article" date="2022" name="Arch. Microbiol.">
        <title>Pseudodesulfovibrio sediminis sp. nov., a mesophilic and neutrophilic sulfate-reducing bacterium isolated from sediment of a brackish lake.</title>
        <authorList>
            <person name="Takahashi A."/>
            <person name="Kojima H."/>
            <person name="Watanabe M."/>
            <person name="Fukui M."/>
        </authorList>
    </citation>
    <scope>NUCLEOTIDE SEQUENCE</scope>
    <source>
        <strain evidence="3">SF6</strain>
    </source>
</reference>
<protein>
    <submittedName>
        <fullName evidence="3">DUF389 domain-containing protein</fullName>
    </submittedName>
</protein>
<organism evidence="3 4">
    <name type="scientific">Pseudodesulfovibrio sediminis</name>
    <dbReference type="NCBI Taxonomy" id="2810563"/>
    <lineage>
        <taxon>Bacteria</taxon>
        <taxon>Pseudomonadati</taxon>
        <taxon>Thermodesulfobacteriota</taxon>
        <taxon>Desulfovibrionia</taxon>
        <taxon>Desulfovibrionales</taxon>
        <taxon>Desulfovibrionaceae</taxon>
    </lineage>
</organism>
<dbReference type="RefSeq" id="WP_229595088.1">
    <property type="nucleotide sequence ID" value="NZ_AP024485.1"/>
</dbReference>
<feature type="transmembrane region" description="Helical" evidence="2">
    <location>
        <begin position="324"/>
        <end position="343"/>
    </location>
</feature>
<dbReference type="InterPro" id="IPR005240">
    <property type="entry name" value="DUF389"/>
</dbReference>
<dbReference type="Proteomes" id="UP001053296">
    <property type="component" value="Chromosome"/>
</dbReference>
<keyword evidence="2" id="KW-0472">Membrane</keyword>
<evidence type="ECO:0000313" key="3">
    <source>
        <dbReference type="EMBL" id="BCS87975.1"/>
    </source>
</evidence>
<feature type="region of interest" description="Disordered" evidence="1">
    <location>
        <begin position="87"/>
        <end position="112"/>
    </location>
</feature>
<evidence type="ECO:0000256" key="1">
    <source>
        <dbReference type="SAM" id="MobiDB-lite"/>
    </source>
</evidence>
<keyword evidence="2" id="KW-1133">Transmembrane helix</keyword>
<keyword evidence="2" id="KW-0812">Transmembrane</keyword>
<sequence>MPLRVIEIVTPTADKEEVVKSLEDHRPKEGYVFWATPIADEDALAFRIILNVQESEDVLDKLEHLFAWTEKYRIVVYPAEATLPRLDPLTQKKEEKEEDTPPDEDKNNGKKDRISREELYSDILDTTILSKNYLILILLSSIVAIIGLERDSVAIIIGAMVLAPLLGPNVGLALASTLGDYTLAREASKTLVIGISLCFALSVAAGLAFGMPAMNNELMLRNSITYSDMVLAFVSGAAGIVSFTMGVPTSLVGVMVALSLLPPLTASGLFLGAGLTSDALGAGLLFLANIICLNLAGVVTFLLQGIQPLSWREKEQAKATTIRVTLLWSTLLTGLILLLYFKIVL</sequence>
<name>A0ABM7P4Y8_9BACT</name>
<dbReference type="Pfam" id="PF04087">
    <property type="entry name" value="DUF389"/>
    <property type="match status" value="1"/>
</dbReference>
<dbReference type="PANTHER" id="PTHR20992:SF9">
    <property type="entry name" value="AT15442P-RELATED"/>
    <property type="match status" value="1"/>
</dbReference>
<dbReference type="EMBL" id="AP024485">
    <property type="protein sequence ID" value="BCS87975.1"/>
    <property type="molecule type" value="Genomic_DNA"/>
</dbReference>
<feature type="transmembrane region" description="Helical" evidence="2">
    <location>
        <begin position="154"/>
        <end position="178"/>
    </location>
</feature>
<feature type="transmembrane region" description="Helical" evidence="2">
    <location>
        <begin position="279"/>
        <end position="303"/>
    </location>
</feature>
<accession>A0ABM7P4Y8</accession>
<dbReference type="NCBIfam" id="TIGR00341">
    <property type="entry name" value="TIGR00341 family protein"/>
    <property type="match status" value="1"/>
</dbReference>